<dbReference type="Pfam" id="PF11716">
    <property type="entry name" value="MDMPI_N"/>
    <property type="match status" value="1"/>
</dbReference>
<dbReference type="SUPFAM" id="SSF109854">
    <property type="entry name" value="DinB/YfiT-like putative metalloenzymes"/>
    <property type="match status" value="1"/>
</dbReference>
<gene>
    <name evidence="2" type="ORF">HD596_004523</name>
</gene>
<dbReference type="GO" id="GO:0046872">
    <property type="term" value="F:metal ion binding"/>
    <property type="evidence" value="ECO:0007669"/>
    <property type="project" value="InterPro"/>
</dbReference>
<evidence type="ECO:0000259" key="1">
    <source>
        <dbReference type="Pfam" id="PF11716"/>
    </source>
</evidence>
<dbReference type="NCBIfam" id="TIGR03083">
    <property type="entry name" value="maleylpyruvate isomerase family mycothiol-dependent enzyme"/>
    <property type="match status" value="1"/>
</dbReference>
<dbReference type="EMBL" id="JACHMB010000001">
    <property type="protein sequence ID" value="MBB5777767.1"/>
    <property type="molecule type" value="Genomic_DNA"/>
</dbReference>
<accession>A0A7W9G5R6</accession>
<evidence type="ECO:0000313" key="3">
    <source>
        <dbReference type="Proteomes" id="UP000579153"/>
    </source>
</evidence>
<name>A0A7W9G5R6_9ACTN</name>
<evidence type="ECO:0000313" key="2">
    <source>
        <dbReference type="EMBL" id="MBB5777767.1"/>
    </source>
</evidence>
<dbReference type="InterPro" id="IPR024344">
    <property type="entry name" value="MDMPI_metal-binding"/>
</dbReference>
<proteinExistence type="predicted"/>
<dbReference type="InterPro" id="IPR017517">
    <property type="entry name" value="Maleyloyr_isom"/>
</dbReference>
<dbReference type="Proteomes" id="UP000579153">
    <property type="component" value="Unassembled WGS sequence"/>
</dbReference>
<organism evidence="2 3">
    <name type="scientific">Nonomuraea jabiensis</name>
    <dbReference type="NCBI Taxonomy" id="882448"/>
    <lineage>
        <taxon>Bacteria</taxon>
        <taxon>Bacillati</taxon>
        <taxon>Actinomycetota</taxon>
        <taxon>Actinomycetes</taxon>
        <taxon>Streptosporangiales</taxon>
        <taxon>Streptosporangiaceae</taxon>
        <taxon>Nonomuraea</taxon>
    </lineage>
</organism>
<sequence>MADELLKDFNPFDIFDAEAARLDRFFSGLDEAGWQRPSRCEGWSVRDVLGHLAGEELYNHACLDGTVQDLLTRLSKAGVSGYNDFNEWSVRQRRNLPVAEVLEEWRVQNGETRRRMRELGPGGLIDTMAGPYPCGRQAFHYDSEYATHADDVGAPVSDAEADDRTLWRVAVGRFVLAEQEAKVQVEQTADEIWAAVGGVTASLSYPEFVEATVGRLPASHGIDPRVVAALRCLA</sequence>
<dbReference type="RefSeq" id="WP_185071283.1">
    <property type="nucleotide sequence ID" value="NZ_JACHMB010000001.1"/>
</dbReference>
<dbReference type="InterPro" id="IPR034660">
    <property type="entry name" value="DinB/YfiT-like"/>
</dbReference>
<protein>
    <submittedName>
        <fullName evidence="2">Uncharacterized protein (TIGR03083 family)</fullName>
    </submittedName>
</protein>
<dbReference type="AlphaFoldDB" id="A0A7W9G5R6"/>
<reference evidence="2 3" key="1">
    <citation type="submission" date="2020-08" db="EMBL/GenBank/DDBJ databases">
        <title>Sequencing the genomes of 1000 actinobacteria strains.</title>
        <authorList>
            <person name="Klenk H.-P."/>
        </authorList>
    </citation>
    <scope>NUCLEOTIDE SEQUENCE [LARGE SCALE GENOMIC DNA]</scope>
    <source>
        <strain evidence="2 3">DSM 45507</strain>
    </source>
</reference>
<feature type="domain" description="Mycothiol-dependent maleylpyruvate isomerase metal-binding" evidence="1">
    <location>
        <begin position="16"/>
        <end position="152"/>
    </location>
</feature>
<comment type="caution">
    <text evidence="2">The sequence shown here is derived from an EMBL/GenBank/DDBJ whole genome shotgun (WGS) entry which is preliminary data.</text>
</comment>
<dbReference type="Gene3D" id="1.20.120.450">
    <property type="entry name" value="dinb family like domain"/>
    <property type="match status" value="1"/>
</dbReference>
<keyword evidence="3" id="KW-1185">Reference proteome</keyword>